<proteinExistence type="inferred from homology"/>
<comment type="catalytic activity">
    <reaction evidence="10">
        <text>di-trans,octa-cis-undecaprenyl diphospho-N-acetyl-alpha-D-muramoyl-L-alanyl-D-glutamyl-meso-2,6-diaminopimeloyl-D-alanyl-D-alanine + UDP-N-acetyl-alpha-D-glucosamine = di-trans,octa-cis-undecaprenyl diphospho-[N-acetyl-alpha-D-glucosaminyl-(1-&gt;4)]-N-acetyl-alpha-D-muramoyl-L-alanyl-D-glutamyl-meso-2,6-diaminopimeloyl-D-alanyl-D-alanine + UDP + H(+)</text>
        <dbReference type="Rhea" id="RHEA:31227"/>
        <dbReference type="ChEBI" id="CHEBI:15378"/>
        <dbReference type="ChEBI" id="CHEBI:57705"/>
        <dbReference type="ChEBI" id="CHEBI:58223"/>
        <dbReference type="ChEBI" id="CHEBI:61387"/>
        <dbReference type="ChEBI" id="CHEBI:61388"/>
        <dbReference type="EC" id="2.4.1.227"/>
    </reaction>
</comment>
<evidence type="ECO:0000313" key="15">
    <source>
        <dbReference type="EMBL" id="SFM93973.1"/>
    </source>
</evidence>
<keyword evidence="7 10" id="KW-0472">Membrane</keyword>
<dbReference type="EC" id="2.4.1.227" evidence="10"/>
<dbReference type="RefSeq" id="WP_093395533.1">
    <property type="nucleotide sequence ID" value="NZ_FOUU01000007.1"/>
</dbReference>
<comment type="similarity">
    <text evidence="10">Belongs to the glycosyltransferase 28 family. MurG subfamily.</text>
</comment>
<dbReference type="GO" id="GO:0009252">
    <property type="term" value="P:peptidoglycan biosynthetic process"/>
    <property type="evidence" value="ECO:0007669"/>
    <property type="project" value="UniProtKB-UniRule"/>
</dbReference>
<dbReference type="GO" id="GO:0008360">
    <property type="term" value="P:regulation of cell shape"/>
    <property type="evidence" value="ECO:0007669"/>
    <property type="project" value="UniProtKB-KW"/>
</dbReference>
<evidence type="ECO:0000256" key="4">
    <source>
        <dbReference type="ARBA" id="ARBA00022679"/>
    </source>
</evidence>
<dbReference type="InterPro" id="IPR007235">
    <property type="entry name" value="Glyco_trans_28_C"/>
</dbReference>
<dbReference type="SUPFAM" id="SSF48371">
    <property type="entry name" value="ARM repeat"/>
    <property type="match status" value="1"/>
</dbReference>
<dbReference type="InterPro" id="IPR011989">
    <property type="entry name" value="ARM-like"/>
</dbReference>
<evidence type="ECO:0000259" key="13">
    <source>
        <dbReference type="Pfam" id="PF03033"/>
    </source>
</evidence>
<dbReference type="InterPro" id="IPR004276">
    <property type="entry name" value="GlycoTrans_28_N"/>
</dbReference>
<feature type="compositionally biased region" description="Polar residues" evidence="11">
    <location>
        <begin position="699"/>
        <end position="716"/>
    </location>
</feature>
<dbReference type="OrthoDB" id="9808936at2"/>
<feature type="domain" description="Glycosyl transferase family 28 C-terminal" evidence="14">
    <location>
        <begin position="224"/>
        <end position="412"/>
    </location>
</feature>
<evidence type="ECO:0000256" key="8">
    <source>
        <dbReference type="ARBA" id="ARBA00023306"/>
    </source>
</evidence>
<feature type="binding site" evidence="10">
    <location>
        <position position="203"/>
    </location>
    <ligand>
        <name>UDP-N-acetyl-alpha-D-glucosamine</name>
        <dbReference type="ChEBI" id="CHEBI:57705"/>
    </ligand>
</feature>
<keyword evidence="8 10" id="KW-0131">Cell cycle</keyword>
<evidence type="ECO:0000313" key="16">
    <source>
        <dbReference type="Proteomes" id="UP000199611"/>
    </source>
</evidence>
<evidence type="ECO:0000256" key="3">
    <source>
        <dbReference type="ARBA" id="ARBA00022676"/>
    </source>
</evidence>
<dbReference type="Pfam" id="PF04101">
    <property type="entry name" value="Glyco_tran_28_C"/>
    <property type="match status" value="1"/>
</dbReference>
<accession>A0A1I4UYX7</accession>
<comment type="pathway">
    <text evidence="10">Cell wall biogenesis; peptidoglycan biosynthesis.</text>
</comment>
<keyword evidence="12" id="KW-0812">Transmembrane</keyword>
<dbReference type="Gene3D" id="3.40.50.2000">
    <property type="entry name" value="Glycogen Phosphorylase B"/>
    <property type="match status" value="2"/>
</dbReference>
<dbReference type="SUPFAM" id="SSF53756">
    <property type="entry name" value="UDP-Glycosyltransferase/glycogen phosphorylase"/>
    <property type="match status" value="1"/>
</dbReference>
<sequence length="716" mass="81014">MIYLVISVVTIYVFTALLINRSFRRKFKSRTDRVIALTGGGTAGHVYPLIALYEEFKGRNRDVRFIYIGTKERADSQIVPRENIPFFAVLSAAYPGIRNPIKLTKFSILTLAGTLQALQILIRCKPFCIISTGGYASAPALLAGIVLRKLFRVPVKLYLHEQNTIPGQANHALGRWVDVVFVSFPQTLRFFPKKGVYSGYPVRKSIFSERATSLDLTIPKGRMVIFVFGGSLGARTINRALVDALPYLFPYRNRIFVIHGLGLSKTDVYDAERDTLERISRLPAEIRNELPSFYHARRYFHSIGEIYRRADLIVSRSGAGTINEIASLGKPALLIPKGGLPGDHQVMNARAMKYAGAAEVLYEDVKRDQQGNHVEFVDPQELAQTILRLIHDKAQLTTMGTAAKNFFRHKASQLMADYIEGNFTESGIRIEALLPARDLVPVPIGSVIGRLAGEYSKNPANYNLTDVLDEDEIRYYRYAASRLLYHPKWPMRNIGVKAVGYLLQRDKIPELVRMICDRTRVSRWLRLLGGDFVEVGFIRRNAIRSIIVMDVFDRDVEIALKTALKDPYYEVRAEACRAVQHFANHLAGRDEWLRLILELFCDPCFEVVVEAEKALGRIGIDGRALDPLLRMGTHPLWQVRHAALEGILYLLERRVICPSPELLEGLRNFILTSTDFIPLFTIKETYRKIERLCERRTGSDQSDPLRSQASTAGGKE</sequence>
<dbReference type="PANTHER" id="PTHR21015">
    <property type="entry name" value="UDP-N-ACETYLGLUCOSAMINE--N-ACETYLMURAMYL-(PENTAPEPTIDE) PYROPHOSPHORYL-UNDECAPRENOL N-ACETYLGLUCOSAMINE TRANSFERASE 1"/>
    <property type="match status" value="1"/>
</dbReference>
<dbReference type="GO" id="GO:0005886">
    <property type="term" value="C:plasma membrane"/>
    <property type="evidence" value="ECO:0007669"/>
    <property type="project" value="UniProtKB-SubCell"/>
</dbReference>
<dbReference type="STRING" id="39841.SAMN05660836_02041"/>
<dbReference type="Pfam" id="PF13646">
    <property type="entry name" value="HEAT_2"/>
    <property type="match status" value="1"/>
</dbReference>
<evidence type="ECO:0000256" key="11">
    <source>
        <dbReference type="SAM" id="MobiDB-lite"/>
    </source>
</evidence>
<keyword evidence="12" id="KW-1133">Transmembrane helix</keyword>
<dbReference type="CDD" id="cd03785">
    <property type="entry name" value="GT28_MurG"/>
    <property type="match status" value="1"/>
</dbReference>
<feature type="binding site" evidence="10">
    <location>
        <position position="231"/>
    </location>
    <ligand>
        <name>UDP-N-acetyl-alpha-D-glucosamine</name>
        <dbReference type="ChEBI" id="CHEBI:57705"/>
    </ligand>
</feature>
<dbReference type="PANTHER" id="PTHR21015:SF22">
    <property type="entry name" value="GLYCOSYLTRANSFERASE"/>
    <property type="match status" value="1"/>
</dbReference>
<feature type="region of interest" description="Disordered" evidence="11">
    <location>
        <begin position="697"/>
        <end position="716"/>
    </location>
</feature>
<dbReference type="AlphaFoldDB" id="A0A1I4UYX7"/>
<comment type="caution">
    <text evidence="10">Lacks conserved residue(s) required for the propagation of feature annotation.</text>
</comment>
<dbReference type="EMBL" id="FOUU01000007">
    <property type="protein sequence ID" value="SFM93973.1"/>
    <property type="molecule type" value="Genomic_DNA"/>
</dbReference>
<evidence type="ECO:0000256" key="7">
    <source>
        <dbReference type="ARBA" id="ARBA00023136"/>
    </source>
</evidence>
<name>A0A1I4UYX7_9BACT</name>
<comment type="subcellular location">
    <subcellularLocation>
        <location evidence="10">Cell membrane</location>
        <topology evidence="10">Peripheral membrane protein</topology>
        <orientation evidence="10">Cytoplasmic side</orientation>
    </subcellularLocation>
</comment>
<evidence type="ECO:0000256" key="2">
    <source>
        <dbReference type="ARBA" id="ARBA00022618"/>
    </source>
</evidence>
<feature type="binding site" evidence="10">
    <location>
        <begin position="42"/>
        <end position="44"/>
    </location>
    <ligand>
        <name>UDP-N-acetyl-alpha-D-glucosamine</name>
        <dbReference type="ChEBI" id="CHEBI:57705"/>
    </ligand>
</feature>
<keyword evidence="4 10" id="KW-0808">Transferase</keyword>
<keyword evidence="6 10" id="KW-0573">Peptidoglycan synthesis</keyword>
<keyword evidence="5 10" id="KW-0133">Cell shape</keyword>
<protein>
    <recommendedName>
        <fullName evidence="10">UDP-N-acetylglucosamine--N-acetylmuramyl-(pentapeptide) pyrophosphoryl-undecaprenol N-acetylglucosamine transferase</fullName>
        <ecNumber evidence="10">2.4.1.227</ecNumber>
    </recommendedName>
    <alternativeName>
        <fullName evidence="10">Undecaprenyl-PP-MurNAc-pentapeptide-UDPGlcNAc GlcNAc transferase</fullName>
    </alternativeName>
</protein>
<feature type="binding site" evidence="10">
    <location>
        <position position="345"/>
    </location>
    <ligand>
        <name>UDP-N-acetyl-alpha-D-glucosamine</name>
        <dbReference type="ChEBI" id="CHEBI:57705"/>
    </ligand>
</feature>
<feature type="domain" description="Glycosyltransferase family 28 N-terminal" evidence="13">
    <location>
        <begin position="35"/>
        <end position="181"/>
    </location>
</feature>
<dbReference type="HAMAP" id="MF_00033">
    <property type="entry name" value="MurG"/>
    <property type="match status" value="1"/>
</dbReference>
<comment type="function">
    <text evidence="10">Cell wall formation. Catalyzes the transfer of a GlcNAc subunit on undecaprenyl-pyrophosphoryl-MurNAc-pentapeptide (lipid intermediate I) to form undecaprenyl-pyrophosphoryl-MurNAc-(pentapeptide)GlcNAc (lipid intermediate II).</text>
</comment>
<dbReference type="InterPro" id="IPR006009">
    <property type="entry name" value="GlcNAc_MurG"/>
</dbReference>
<evidence type="ECO:0000256" key="12">
    <source>
        <dbReference type="SAM" id="Phobius"/>
    </source>
</evidence>
<evidence type="ECO:0000256" key="6">
    <source>
        <dbReference type="ARBA" id="ARBA00022984"/>
    </source>
</evidence>
<evidence type="ECO:0000256" key="5">
    <source>
        <dbReference type="ARBA" id="ARBA00022960"/>
    </source>
</evidence>
<feature type="binding site" evidence="10">
    <location>
        <position position="163"/>
    </location>
    <ligand>
        <name>UDP-N-acetyl-alpha-D-glucosamine</name>
        <dbReference type="ChEBI" id="CHEBI:57705"/>
    </ligand>
</feature>
<organism evidence="15 16">
    <name type="scientific">Thermodesulforhabdus norvegica</name>
    <dbReference type="NCBI Taxonomy" id="39841"/>
    <lineage>
        <taxon>Bacteria</taxon>
        <taxon>Pseudomonadati</taxon>
        <taxon>Thermodesulfobacteriota</taxon>
        <taxon>Syntrophobacteria</taxon>
        <taxon>Syntrophobacterales</taxon>
        <taxon>Thermodesulforhabdaceae</taxon>
        <taxon>Thermodesulforhabdus</taxon>
    </lineage>
</organism>
<evidence type="ECO:0000259" key="14">
    <source>
        <dbReference type="Pfam" id="PF04101"/>
    </source>
</evidence>
<feature type="transmembrane region" description="Helical" evidence="12">
    <location>
        <begin position="6"/>
        <end position="23"/>
    </location>
</feature>
<dbReference type="Gene3D" id="1.25.10.10">
    <property type="entry name" value="Leucine-rich Repeat Variant"/>
    <property type="match status" value="1"/>
</dbReference>
<keyword evidence="3 10" id="KW-0328">Glycosyltransferase</keyword>
<evidence type="ECO:0000256" key="10">
    <source>
        <dbReference type="HAMAP-Rule" id="MF_00033"/>
    </source>
</evidence>
<evidence type="ECO:0000256" key="1">
    <source>
        <dbReference type="ARBA" id="ARBA00022475"/>
    </source>
</evidence>
<keyword evidence="2 10" id="KW-0132">Cell division</keyword>
<dbReference type="GO" id="GO:0050511">
    <property type="term" value="F:undecaprenyldiphospho-muramoylpentapeptide beta-N-acetylglucosaminyltransferase activity"/>
    <property type="evidence" value="ECO:0007669"/>
    <property type="project" value="UniProtKB-UniRule"/>
</dbReference>
<dbReference type="UniPathway" id="UPA00219"/>
<reference evidence="15 16" key="1">
    <citation type="submission" date="2016-10" db="EMBL/GenBank/DDBJ databases">
        <authorList>
            <person name="de Groot N.N."/>
        </authorList>
    </citation>
    <scope>NUCLEOTIDE SEQUENCE [LARGE SCALE GENOMIC DNA]</scope>
    <source>
        <strain evidence="15 16">DSM 9990</strain>
    </source>
</reference>
<dbReference type="GO" id="GO:0051301">
    <property type="term" value="P:cell division"/>
    <property type="evidence" value="ECO:0007669"/>
    <property type="project" value="UniProtKB-KW"/>
</dbReference>
<dbReference type="Proteomes" id="UP000199611">
    <property type="component" value="Unassembled WGS sequence"/>
</dbReference>
<keyword evidence="1 10" id="KW-1003">Cell membrane</keyword>
<evidence type="ECO:0000256" key="9">
    <source>
        <dbReference type="ARBA" id="ARBA00023316"/>
    </source>
</evidence>
<dbReference type="GO" id="GO:0005975">
    <property type="term" value="P:carbohydrate metabolic process"/>
    <property type="evidence" value="ECO:0007669"/>
    <property type="project" value="InterPro"/>
</dbReference>
<keyword evidence="9 10" id="KW-0961">Cell wall biogenesis/degradation</keyword>
<gene>
    <name evidence="10" type="primary">murG</name>
    <name evidence="15" type="ORF">SAMN05660836_02041</name>
</gene>
<keyword evidence="16" id="KW-1185">Reference proteome</keyword>
<dbReference type="Pfam" id="PF03033">
    <property type="entry name" value="Glyco_transf_28"/>
    <property type="match status" value="1"/>
</dbReference>
<dbReference type="GO" id="GO:0071555">
    <property type="term" value="P:cell wall organization"/>
    <property type="evidence" value="ECO:0007669"/>
    <property type="project" value="UniProtKB-KW"/>
</dbReference>
<dbReference type="GO" id="GO:0051991">
    <property type="term" value="F:UDP-N-acetyl-D-glucosamine:N-acetylmuramoyl-L-alanyl-D-glutamyl-meso-2,6-diaminopimelyl-D-alanyl-D-alanine-diphosphoundecaprenol 4-beta-N-acetylglucosaminlytransferase activity"/>
    <property type="evidence" value="ECO:0007669"/>
    <property type="project" value="RHEA"/>
</dbReference>
<dbReference type="InterPro" id="IPR016024">
    <property type="entry name" value="ARM-type_fold"/>
</dbReference>